<reference evidence="3" key="1">
    <citation type="submission" date="2016-11" db="EMBL/GenBank/DDBJ databases">
        <title>Complete Genome Sequence of alachlor-degrading Sphingomonas sp. strain JJ-A5.</title>
        <authorList>
            <person name="Lee H."/>
            <person name="Ka J.-O."/>
        </authorList>
    </citation>
    <scope>NUCLEOTIDE SEQUENCE [LARGE SCALE GENOMIC DNA]</scope>
    <source>
        <strain evidence="3">JJ-A5</strain>
    </source>
</reference>
<accession>A0A1L3ZSA5</accession>
<dbReference type="KEGG" id="sphj:BSL82_03625"/>
<evidence type="ECO:0000313" key="2">
    <source>
        <dbReference type="EMBL" id="API58507.1"/>
    </source>
</evidence>
<keyword evidence="1" id="KW-0175">Coiled coil</keyword>
<dbReference type="OrthoDB" id="7353682at2"/>
<feature type="coiled-coil region" evidence="1">
    <location>
        <begin position="73"/>
        <end position="100"/>
    </location>
</feature>
<name>A0A1L3ZSA5_9SPHN</name>
<keyword evidence="3" id="KW-1185">Reference proteome</keyword>
<protein>
    <submittedName>
        <fullName evidence="2">Uncharacterized protein</fullName>
    </submittedName>
</protein>
<dbReference type="RefSeq" id="WP_072596074.1">
    <property type="nucleotide sequence ID" value="NZ_CP018221.1"/>
</dbReference>
<dbReference type="STRING" id="1921510.BSL82_03625"/>
<gene>
    <name evidence="2" type="ORF">BSL82_03625</name>
</gene>
<organism evidence="2 3">
    <name type="scientific">Tardibacter chloracetimidivorans</name>
    <dbReference type="NCBI Taxonomy" id="1921510"/>
    <lineage>
        <taxon>Bacteria</taxon>
        <taxon>Pseudomonadati</taxon>
        <taxon>Pseudomonadota</taxon>
        <taxon>Alphaproteobacteria</taxon>
        <taxon>Sphingomonadales</taxon>
        <taxon>Sphingomonadaceae</taxon>
        <taxon>Tardibacter</taxon>
    </lineage>
</organism>
<evidence type="ECO:0000313" key="3">
    <source>
        <dbReference type="Proteomes" id="UP000182063"/>
    </source>
</evidence>
<dbReference type="EMBL" id="CP018221">
    <property type="protein sequence ID" value="API58507.1"/>
    <property type="molecule type" value="Genomic_DNA"/>
</dbReference>
<dbReference type="Proteomes" id="UP000182063">
    <property type="component" value="Chromosome"/>
</dbReference>
<proteinExistence type="predicted"/>
<sequence length="172" mass="19798">MKQKIERMREVAAFLCGHARLEGYWFDDTVQGQGFWWRRHLAEAVTDILSHIDALEARVEKGTADSDRLFKIAVHHEERAEAAERALAEAVKERDALRSASTIIRQRDEAWRALVWVFRNGFRHSSECPPEVNMAFSDAFAPERQANNTVLQMTGKTEEEIARAFLTKRGEK</sequence>
<evidence type="ECO:0000256" key="1">
    <source>
        <dbReference type="SAM" id="Coils"/>
    </source>
</evidence>
<dbReference type="AlphaFoldDB" id="A0A1L3ZSA5"/>